<evidence type="ECO:0000256" key="1">
    <source>
        <dbReference type="ARBA" id="ARBA00022603"/>
    </source>
</evidence>
<dbReference type="PANTHER" id="PTHR43861:SF1">
    <property type="entry name" value="TRANS-ACONITATE 2-METHYLTRANSFERASE"/>
    <property type="match status" value="1"/>
</dbReference>
<evidence type="ECO:0000313" key="4">
    <source>
        <dbReference type="EMBL" id="QRC98055.1"/>
    </source>
</evidence>
<dbReference type="VEuPathDB" id="FungiDB:JI435_041670"/>
<sequence length="313" mass="35085">MLRVPALVRSIHRGSPCASCFIRAMSSSETAPDTKQKDWSASQYLKFNTPRTRPVHDLIAQIKPHISSTAPVIFDLGCGPSNSTAVLRSAFERASITGVDSSPDMLKKARADMPDTEFVQGDVTTFTPSTQPDLLFSNAVFHWLRADTRIPTLVRLFQTLAPGGVLAIQVPDNYMEPSHVAMRTAAGMHNQPWSPYLLPFFQEREKGSHWKDRPQLDPIESKRAYYDALVPIAGEVNMWKTTYSHILNDAKAIVEWVKGTGLQPFLNLIKDEEAKVAYLLKYEELLTKSYPTLTDGKVMLDYPRFFIVAVKGI</sequence>
<dbReference type="InterPro" id="IPR041698">
    <property type="entry name" value="Methyltransf_25"/>
</dbReference>
<dbReference type="Proteomes" id="UP000663193">
    <property type="component" value="Chromosome 8"/>
</dbReference>
<gene>
    <name evidence="4" type="ORF">JI435_041670</name>
</gene>
<accession>A0A7U2HZV3</accession>
<dbReference type="GO" id="GO:0030798">
    <property type="term" value="F:trans-aconitate 2-methyltransferase activity"/>
    <property type="evidence" value="ECO:0007669"/>
    <property type="project" value="InterPro"/>
</dbReference>
<keyword evidence="5" id="KW-1185">Reference proteome</keyword>
<name>A0A7U2HZV3_PHANO</name>
<reference evidence="5" key="1">
    <citation type="journal article" date="2021" name="BMC Genomics">
        <title>Chromosome-level genome assembly and manually-curated proteome of model necrotroph Parastagonospora nodorum Sn15 reveals a genome-wide trove of candidate effector homologs, and redundancy of virulence-related functions within an accessory chromosome.</title>
        <authorList>
            <person name="Bertazzoni S."/>
            <person name="Jones D.A.B."/>
            <person name="Phan H.T."/>
            <person name="Tan K.-C."/>
            <person name="Hane J.K."/>
        </authorList>
    </citation>
    <scope>NUCLEOTIDE SEQUENCE [LARGE SCALE GENOMIC DNA]</scope>
    <source>
        <strain evidence="5">SN15 / ATCC MYA-4574 / FGSC 10173)</strain>
    </source>
</reference>
<dbReference type="SUPFAM" id="SSF53335">
    <property type="entry name" value="S-adenosyl-L-methionine-dependent methyltransferases"/>
    <property type="match status" value="1"/>
</dbReference>
<keyword evidence="1" id="KW-0489">Methyltransferase</keyword>
<dbReference type="EMBL" id="CP069030">
    <property type="protein sequence ID" value="QRC98055.1"/>
    <property type="molecule type" value="Genomic_DNA"/>
</dbReference>
<evidence type="ECO:0000256" key="2">
    <source>
        <dbReference type="ARBA" id="ARBA00022679"/>
    </source>
</evidence>
<evidence type="ECO:0000259" key="3">
    <source>
        <dbReference type="Pfam" id="PF13649"/>
    </source>
</evidence>
<dbReference type="PANTHER" id="PTHR43861">
    <property type="entry name" value="TRANS-ACONITATE 2-METHYLTRANSFERASE-RELATED"/>
    <property type="match status" value="1"/>
</dbReference>
<keyword evidence="2" id="KW-0808">Transferase</keyword>
<dbReference type="Gene3D" id="3.40.50.150">
    <property type="entry name" value="Vaccinia Virus protein VP39"/>
    <property type="match status" value="1"/>
</dbReference>
<dbReference type="GO" id="GO:0032259">
    <property type="term" value="P:methylation"/>
    <property type="evidence" value="ECO:0007669"/>
    <property type="project" value="UniProtKB-KW"/>
</dbReference>
<organism evidence="4 5">
    <name type="scientific">Phaeosphaeria nodorum (strain SN15 / ATCC MYA-4574 / FGSC 10173)</name>
    <name type="common">Glume blotch fungus</name>
    <name type="synonym">Parastagonospora nodorum</name>
    <dbReference type="NCBI Taxonomy" id="321614"/>
    <lineage>
        <taxon>Eukaryota</taxon>
        <taxon>Fungi</taxon>
        <taxon>Dikarya</taxon>
        <taxon>Ascomycota</taxon>
        <taxon>Pezizomycotina</taxon>
        <taxon>Dothideomycetes</taxon>
        <taxon>Pleosporomycetidae</taxon>
        <taxon>Pleosporales</taxon>
        <taxon>Pleosporineae</taxon>
        <taxon>Phaeosphaeriaceae</taxon>
        <taxon>Parastagonospora</taxon>
    </lineage>
</organism>
<evidence type="ECO:0000313" key="5">
    <source>
        <dbReference type="Proteomes" id="UP000663193"/>
    </source>
</evidence>
<dbReference type="CDD" id="cd02440">
    <property type="entry name" value="AdoMet_MTases"/>
    <property type="match status" value="1"/>
</dbReference>
<dbReference type="AlphaFoldDB" id="A0A7U2HZV3"/>
<dbReference type="Gene3D" id="1.10.150.290">
    <property type="entry name" value="S-adenosyl-L-methionine-dependent methyltransferases"/>
    <property type="match status" value="1"/>
</dbReference>
<protein>
    <recommendedName>
        <fullName evidence="3">Methyltransferase domain-containing protein</fullName>
    </recommendedName>
</protein>
<dbReference type="InterPro" id="IPR029063">
    <property type="entry name" value="SAM-dependent_MTases_sf"/>
</dbReference>
<proteinExistence type="predicted"/>
<dbReference type="Pfam" id="PF13649">
    <property type="entry name" value="Methyltransf_25"/>
    <property type="match status" value="1"/>
</dbReference>
<dbReference type="OrthoDB" id="66144at2759"/>
<feature type="domain" description="Methyltransferase" evidence="3">
    <location>
        <begin position="73"/>
        <end position="164"/>
    </location>
</feature>
<dbReference type="InterPro" id="IPR023149">
    <property type="entry name" value="Trans_acon_MeTrfase_C"/>
</dbReference>